<dbReference type="RefSeq" id="WP_346120673.1">
    <property type="nucleotide sequence ID" value="NZ_BAAAXC010000012.1"/>
</dbReference>
<proteinExistence type="predicted"/>
<dbReference type="EMBL" id="JBHMCE010000009">
    <property type="protein sequence ID" value="MFB9530894.1"/>
    <property type="molecule type" value="Genomic_DNA"/>
</dbReference>
<evidence type="ECO:0008006" key="3">
    <source>
        <dbReference type="Google" id="ProtNLM"/>
    </source>
</evidence>
<protein>
    <recommendedName>
        <fullName evidence="3">LLM class flavin-dependent oxidoreductase</fullName>
    </recommendedName>
</protein>
<comment type="caution">
    <text evidence="1">The sequence shown here is derived from an EMBL/GenBank/DDBJ whole genome shotgun (WGS) entry which is preliminary data.</text>
</comment>
<organism evidence="1 2">
    <name type="scientific">Nonomuraea roseola</name>
    <dbReference type="NCBI Taxonomy" id="46179"/>
    <lineage>
        <taxon>Bacteria</taxon>
        <taxon>Bacillati</taxon>
        <taxon>Actinomycetota</taxon>
        <taxon>Actinomycetes</taxon>
        <taxon>Streptosporangiales</taxon>
        <taxon>Streptosporangiaceae</taxon>
        <taxon>Nonomuraea</taxon>
    </lineage>
</organism>
<reference evidence="1 2" key="1">
    <citation type="submission" date="2024-09" db="EMBL/GenBank/DDBJ databases">
        <authorList>
            <person name="Sun Q."/>
            <person name="Mori K."/>
        </authorList>
    </citation>
    <scope>NUCLEOTIDE SEQUENCE [LARGE SCALE GENOMIC DNA]</scope>
    <source>
        <strain evidence="1 2">JCM 3323</strain>
    </source>
</reference>
<sequence length="94" mass="10674">MRVRFGIKTTPMHVDYADILRVWKEADAIEEIEDAWLWDHLLPLAGPRNGPVHEGWTLLSALAAQTRRLRLGLLVTGNRIREPPSSGRSPPPWT</sequence>
<accession>A0ABV5Q6S8</accession>
<dbReference type="SUPFAM" id="SSF51679">
    <property type="entry name" value="Bacterial luciferase-like"/>
    <property type="match status" value="1"/>
</dbReference>
<dbReference type="Gene3D" id="3.20.20.30">
    <property type="entry name" value="Luciferase-like domain"/>
    <property type="match status" value="1"/>
</dbReference>
<dbReference type="Proteomes" id="UP001589646">
    <property type="component" value="Unassembled WGS sequence"/>
</dbReference>
<evidence type="ECO:0000313" key="1">
    <source>
        <dbReference type="EMBL" id="MFB9530894.1"/>
    </source>
</evidence>
<dbReference type="InterPro" id="IPR036661">
    <property type="entry name" value="Luciferase-like_sf"/>
</dbReference>
<evidence type="ECO:0000313" key="2">
    <source>
        <dbReference type="Proteomes" id="UP001589646"/>
    </source>
</evidence>
<gene>
    <name evidence="1" type="ORF">ACFFRN_30225</name>
</gene>
<name>A0ABV5Q6S8_9ACTN</name>
<keyword evidence="2" id="KW-1185">Reference proteome</keyword>